<reference evidence="1 2" key="1">
    <citation type="journal article" date="2019" name="Emerg. Microbes Infect.">
        <title>Comprehensive subspecies identification of 175 nontuberculous mycobacteria species based on 7547 genomic profiles.</title>
        <authorList>
            <person name="Matsumoto Y."/>
            <person name="Kinjo T."/>
            <person name="Motooka D."/>
            <person name="Nabeya D."/>
            <person name="Jung N."/>
            <person name="Uechi K."/>
            <person name="Horii T."/>
            <person name="Iida T."/>
            <person name="Fujita J."/>
            <person name="Nakamura S."/>
        </authorList>
    </citation>
    <scope>NUCLEOTIDE SEQUENCE [LARGE SCALE GENOMIC DNA]</scope>
    <source>
        <strain evidence="1 2">JCM 12603</strain>
    </source>
</reference>
<dbReference type="KEGG" id="mpof:MPOR_13660"/>
<organism evidence="1 2">
    <name type="scientific">Mycolicibacterium poriferae</name>
    <dbReference type="NCBI Taxonomy" id="39694"/>
    <lineage>
        <taxon>Bacteria</taxon>
        <taxon>Bacillati</taxon>
        <taxon>Actinomycetota</taxon>
        <taxon>Actinomycetes</taxon>
        <taxon>Mycobacteriales</taxon>
        <taxon>Mycobacteriaceae</taxon>
        <taxon>Mycolicibacterium</taxon>
    </lineage>
</organism>
<name>A0A6N4V874_9MYCO</name>
<accession>A0A6N4V874</accession>
<sequence>MARSIPQRGLRSENTEVMDAVAGGETFIVAHDGESVAELRPTLTARKTFISRRELMRNFGRHVRIDRD</sequence>
<evidence type="ECO:0000313" key="2">
    <source>
        <dbReference type="Proteomes" id="UP000466785"/>
    </source>
</evidence>
<protein>
    <recommendedName>
        <fullName evidence="3">Prevent-host-death protein</fullName>
    </recommendedName>
</protein>
<gene>
    <name evidence="1" type="ORF">MPOR_13660</name>
</gene>
<evidence type="ECO:0000313" key="1">
    <source>
        <dbReference type="EMBL" id="BBX50340.1"/>
    </source>
</evidence>
<dbReference type="AlphaFoldDB" id="A0A6N4V874"/>
<dbReference type="RefSeq" id="WP_163673051.1">
    <property type="nucleotide sequence ID" value="NZ_AP022570.1"/>
</dbReference>
<evidence type="ECO:0008006" key="3">
    <source>
        <dbReference type="Google" id="ProtNLM"/>
    </source>
</evidence>
<dbReference type="Proteomes" id="UP000466785">
    <property type="component" value="Chromosome"/>
</dbReference>
<keyword evidence="2" id="KW-1185">Reference proteome</keyword>
<proteinExistence type="predicted"/>
<dbReference type="EMBL" id="AP022570">
    <property type="protein sequence ID" value="BBX50340.1"/>
    <property type="molecule type" value="Genomic_DNA"/>
</dbReference>